<dbReference type="InterPro" id="IPR040449">
    <property type="entry name" value="Peptidase_S66_N"/>
</dbReference>
<dbReference type="InterPro" id="IPR027461">
    <property type="entry name" value="Carboxypeptidase_A_C_sf"/>
</dbReference>
<evidence type="ECO:0000313" key="6">
    <source>
        <dbReference type="Proteomes" id="UP001209570"/>
    </source>
</evidence>
<protein>
    <recommendedName>
        <fullName evidence="7">LD-carboxypeptidase</fullName>
    </recommendedName>
</protein>
<feature type="domain" description="LD-carboxypeptidase N-terminal" evidence="3">
    <location>
        <begin position="15"/>
        <end position="162"/>
    </location>
</feature>
<dbReference type="PANTHER" id="PTHR30237">
    <property type="entry name" value="MURAMOYLTETRAPEPTIDE CARBOXYPEPTIDASE"/>
    <property type="match status" value="1"/>
</dbReference>
<evidence type="ECO:0000259" key="4">
    <source>
        <dbReference type="Pfam" id="PF17676"/>
    </source>
</evidence>
<evidence type="ECO:0000313" key="5">
    <source>
        <dbReference type="EMBL" id="KAJ0397794.1"/>
    </source>
</evidence>
<comment type="similarity">
    <text evidence="1">Belongs to the peptidase S66 family.</text>
</comment>
<dbReference type="EMBL" id="JAKCXM010000238">
    <property type="protein sequence ID" value="KAJ0397794.1"/>
    <property type="molecule type" value="Genomic_DNA"/>
</dbReference>
<dbReference type="SUPFAM" id="SSF141986">
    <property type="entry name" value="LD-carboxypeptidase A C-terminal domain-like"/>
    <property type="match status" value="1"/>
</dbReference>
<proteinExistence type="inferred from homology"/>
<dbReference type="Pfam" id="PF02016">
    <property type="entry name" value="Peptidase_S66"/>
    <property type="match status" value="1"/>
</dbReference>
<dbReference type="InterPro" id="IPR029062">
    <property type="entry name" value="Class_I_gatase-like"/>
</dbReference>
<keyword evidence="6" id="KW-1185">Reference proteome</keyword>
<dbReference type="Gene3D" id="3.50.30.60">
    <property type="entry name" value="LD-carboxypeptidase A C-terminal domain-like"/>
    <property type="match status" value="1"/>
</dbReference>
<dbReference type="Gene3D" id="3.40.50.10740">
    <property type="entry name" value="Class I glutamine amidotransferase-like"/>
    <property type="match status" value="1"/>
</dbReference>
<evidence type="ECO:0000256" key="2">
    <source>
        <dbReference type="ARBA" id="ARBA00022801"/>
    </source>
</evidence>
<dbReference type="PIRSF" id="PIRSF028757">
    <property type="entry name" value="LD-carboxypeptidase"/>
    <property type="match status" value="1"/>
</dbReference>
<organism evidence="5 6">
    <name type="scientific">Pythium insidiosum</name>
    <name type="common">Pythiosis disease agent</name>
    <dbReference type="NCBI Taxonomy" id="114742"/>
    <lineage>
        <taxon>Eukaryota</taxon>
        <taxon>Sar</taxon>
        <taxon>Stramenopiles</taxon>
        <taxon>Oomycota</taxon>
        <taxon>Peronosporomycetes</taxon>
        <taxon>Pythiales</taxon>
        <taxon>Pythiaceae</taxon>
        <taxon>Pythium</taxon>
    </lineage>
</organism>
<feature type="domain" description="LD-carboxypeptidase C-terminal" evidence="4">
    <location>
        <begin position="237"/>
        <end position="358"/>
    </location>
</feature>
<dbReference type="AlphaFoldDB" id="A0AAD5Q586"/>
<accession>A0AAD5Q586</accession>
<gene>
    <name evidence="5" type="ORF">P43SY_006496</name>
</gene>
<dbReference type="CDD" id="cd07062">
    <property type="entry name" value="Peptidase_S66_mccF_like"/>
    <property type="match status" value="1"/>
</dbReference>
<dbReference type="GO" id="GO:0016787">
    <property type="term" value="F:hydrolase activity"/>
    <property type="evidence" value="ECO:0007669"/>
    <property type="project" value="UniProtKB-KW"/>
</dbReference>
<dbReference type="InterPro" id="IPR027478">
    <property type="entry name" value="LdcA_N"/>
</dbReference>
<dbReference type="InterPro" id="IPR003507">
    <property type="entry name" value="S66_fam"/>
</dbReference>
<sequence length="373" mass="41309">MTLVRPPALRRNDTIAFVAPSAGLAALVPHRLEKAAQELQRLGYRVKIFPSVTRKPQENVAELVKDRAARGSPLDPDFYDASLPCYGSASALTRAEELMSAFLDPEVKAIVCTIGGLNCHELFEYLDFDAIRANPKIFTGFSDITSLHLALQTQAQLVTFYGPSAICQFGEFPEPLAYTMTHWWKAVGCAHPVGNVEPSREWTDDKTANWLTKADITYRPTMKPNTGYEWLRPGRATGRILGGCLPVLLNVRGSKYMPDLTGAILLLETSEHNDKFDEGMPLYEINMLLGALRVDGTFDRIAGLVFGRVFAHSHESVREIQRLIRYHTRGSQFPILYGVDVGHTNPIITVPLGCRVTLDSGTNAFTIDESGVE</sequence>
<evidence type="ECO:0008006" key="7">
    <source>
        <dbReference type="Google" id="ProtNLM"/>
    </source>
</evidence>
<dbReference type="Pfam" id="PF17676">
    <property type="entry name" value="Peptidase_S66C"/>
    <property type="match status" value="1"/>
</dbReference>
<dbReference type="Proteomes" id="UP001209570">
    <property type="component" value="Unassembled WGS sequence"/>
</dbReference>
<dbReference type="PANTHER" id="PTHR30237:SF4">
    <property type="entry name" value="LD-CARBOXYPEPTIDASE C-TERMINAL DOMAIN-CONTAINING PROTEIN"/>
    <property type="match status" value="1"/>
</dbReference>
<dbReference type="InterPro" id="IPR040921">
    <property type="entry name" value="Peptidase_S66C"/>
</dbReference>
<comment type="caution">
    <text evidence="5">The sequence shown here is derived from an EMBL/GenBank/DDBJ whole genome shotgun (WGS) entry which is preliminary data.</text>
</comment>
<name>A0AAD5Q586_PYTIN</name>
<keyword evidence="2" id="KW-0378">Hydrolase</keyword>
<dbReference type="SUPFAM" id="SSF52317">
    <property type="entry name" value="Class I glutamine amidotransferase-like"/>
    <property type="match status" value="2"/>
</dbReference>
<evidence type="ECO:0000256" key="1">
    <source>
        <dbReference type="ARBA" id="ARBA00010233"/>
    </source>
</evidence>
<reference evidence="5" key="1">
    <citation type="submission" date="2021-12" db="EMBL/GenBank/DDBJ databases">
        <title>Prjna785345.</title>
        <authorList>
            <person name="Rujirawat T."/>
            <person name="Krajaejun T."/>
        </authorList>
    </citation>
    <scope>NUCLEOTIDE SEQUENCE</scope>
    <source>
        <strain evidence="5">Pi057C3</strain>
    </source>
</reference>
<evidence type="ECO:0000259" key="3">
    <source>
        <dbReference type="Pfam" id="PF02016"/>
    </source>
</evidence>